<accession>A0A2U3AN13</accession>
<sequence length="79" mass="8748">MNQQDKVAYLQKKVKQIGGISIATLLSVVLALISRNYVHSNVDHTLWSIMSIIAIVVASLCAILLLIIVIKLILTMFKN</sequence>
<gene>
    <name evidence="2" type="ORF">DEX24_05065</name>
</gene>
<dbReference type="AlphaFoldDB" id="A0A2U3AN13"/>
<keyword evidence="3" id="KW-1185">Reference proteome</keyword>
<protein>
    <submittedName>
        <fullName evidence="2">Uncharacterized protein</fullName>
    </submittedName>
</protein>
<dbReference type="RefSeq" id="WP_109305327.1">
    <property type="nucleotide sequence ID" value="NZ_BJUF01000024.1"/>
</dbReference>
<evidence type="ECO:0000313" key="3">
    <source>
        <dbReference type="Proteomes" id="UP000245938"/>
    </source>
</evidence>
<dbReference type="Proteomes" id="UP000245938">
    <property type="component" value="Unassembled WGS sequence"/>
</dbReference>
<reference evidence="2 3" key="1">
    <citation type="submission" date="2018-05" db="EMBL/GenBank/DDBJ databases">
        <title>Kurthia sibirica genome sequence.</title>
        <authorList>
            <person name="Maclea K.S."/>
            <person name="Goen A.E."/>
        </authorList>
    </citation>
    <scope>NUCLEOTIDE SEQUENCE [LARGE SCALE GENOMIC DNA]</scope>
    <source>
        <strain evidence="2 3">ATCC 49154</strain>
    </source>
</reference>
<organism evidence="2 3">
    <name type="scientific">Kurthia sibirica</name>
    <dbReference type="NCBI Taxonomy" id="202750"/>
    <lineage>
        <taxon>Bacteria</taxon>
        <taxon>Bacillati</taxon>
        <taxon>Bacillota</taxon>
        <taxon>Bacilli</taxon>
        <taxon>Bacillales</taxon>
        <taxon>Caryophanaceae</taxon>
        <taxon>Kurthia</taxon>
    </lineage>
</organism>
<evidence type="ECO:0000313" key="2">
    <source>
        <dbReference type="EMBL" id="PWI25906.1"/>
    </source>
</evidence>
<dbReference type="EMBL" id="QFVR01000005">
    <property type="protein sequence ID" value="PWI25906.1"/>
    <property type="molecule type" value="Genomic_DNA"/>
</dbReference>
<proteinExistence type="predicted"/>
<keyword evidence="1" id="KW-0472">Membrane</keyword>
<keyword evidence="1" id="KW-1133">Transmembrane helix</keyword>
<keyword evidence="1" id="KW-0812">Transmembrane</keyword>
<feature type="transmembrane region" description="Helical" evidence="1">
    <location>
        <begin position="46"/>
        <end position="74"/>
    </location>
</feature>
<name>A0A2U3AN13_9BACL</name>
<evidence type="ECO:0000256" key="1">
    <source>
        <dbReference type="SAM" id="Phobius"/>
    </source>
</evidence>
<comment type="caution">
    <text evidence="2">The sequence shown here is derived from an EMBL/GenBank/DDBJ whole genome shotgun (WGS) entry which is preliminary data.</text>
</comment>
<feature type="transmembrane region" description="Helical" evidence="1">
    <location>
        <begin position="16"/>
        <end position="34"/>
    </location>
</feature>